<dbReference type="InterPro" id="IPR036890">
    <property type="entry name" value="HATPase_C_sf"/>
</dbReference>
<keyword evidence="1" id="KW-1133">Transmembrane helix</keyword>
<keyword evidence="1" id="KW-0472">Membrane</keyword>
<feature type="transmembrane region" description="Helical" evidence="1">
    <location>
        <begin position="59"/>
        <end position="79"/>
    </location>
</feature>
<feature type="transmembrane region" description="Helical" evidence="1">
    <location>
        <begin position="113"/>
        <end position="133"/>
    </location>
</feature>
<evidence type="ECO:0000256" key="1">
    <source>
        <dbReference type="SAM" id="Phobius"/>
    </source>
</evidence>
<dbReference type="Gene3D" id="3.30.565.10">
    <property type="entry name" value="Histidine kinase-like ATPase, C-terminal domain"/>
    <property type="match status" value="1"/>
</dbReference>
<proteinExistence type="predicted"/>
<keyword evidence="1" id="KW-0812">Transmembrane</keyword>
<evidence type="ECO:0008006" key="4">
    <source>
        <dbReference type="Google" id="ProtNLM"/>
    </source>
</evidence>
<evidence type="ECO:0000313" key="2">
    <source>
        <dbReference type="EMBL" id="MBK5898738.1"/>
    </source>
</evidence>
<dbReference type="RefSeq" id="WP_208430137.1">
    <property type="nucleotide sequence ID" value="NZ_JAEPRJ010000001.1"/>
</dbReference>
<feature type="transmembrane region" description="Helical" evidence="1">
    <location>
        <begin position="206"/>
        <end position="227"/>
    </location>
</feature>
<feature type="transmembrane region" description="Helical" evidence="1">
    <location>
        <begin position="239"/>
        <end position="269"/>
    </location>
</feature>
<organism evidence="2 3">
    <name type="scientific">Catonella massiliensis</name>
    <dbReference type="NCBI Taxonomy" id="2799636"/>
    <lineage>
        <taxon>Bacteria</taxon>
        <taxon>Bacillati</taxon>
        <taxon>Bacillota</taxon>
        <taxon>Clostridia</taxon>
        <taxon>Lachnospirales</taxon>
        <taxon>Lachnospiraceae</taxon>
        <taxon>Catonella</taxon>
    </lineage>
</organism>
<protein>
    <recommendedName>
        <fullName evidence="4">ATP-binding protein</fullName>
    </recommendedName>
</protein>
<reference evidence="2 3" key="1">
    <citation type="submission" date="2021-01" db="EMBL/GenBank/DDBJ databases">
        <title>Isolation and description of Catonella massiliensis sp. nov., a novel Catonella species, isolated from a stable periodontitis subject.</title>
        <authorList>
            <person name="Antezack A."/>
            <person name="Boxberger M."/>
            <person name="La Scola B."/>
            <person name="Monnet-Corti V."/>
        </authorList>
    </citation>
    <scope>NUCLEOTIDE SEQUENCE [LARGE SCALE GENOMIC DNA]</scope>
    <source>
        <strain evidence="2 3">Marseille-Q4567</strain>
    </source>
</reference>
<comment type="caution">
    <text evidence="2">The sequence shown here is derived from an EMBL/GenBank/DDBJ whole genome shotgun (WGS) entry which is preliminary data.</text>
</comment>
<feature type="transmembrane region" description="Helical" evidence="1">
    <location>
        <begin position="34"/>
        <end position="52"/>
    </location>
</feature>
<accession>A0ABS1J3M7</accession>
<sequence length="500" mass="58761">MNNKALKVFLEIGYIGVMGIFLILTSYHKLSSGHYIVMYFFNVFCIQLMEMFETRMSNFLIYKFGISSFILLFVSFIYLQDVDSYFAHILLLIMVLLLLSNWHFILDNKIYRTYNIVISIVVTIYSLVGYIIFSSKNELLEWYLFISVLAVMFIPIIYFMIHYRRITNYMEYKKNIITFLIVSWLFSGVLYIKMGLLDSSYSAVRLFLIISCFQYSIQNIFLSYYAGIVFRIKKYLMGLLVAGILVFLTNFYYLQILLLLTVNFVYVIVNYTKFGIHSKEKIKNTYLMRISHLSNELKYNKDIADYLHDSILQDIIYLKKSMDDENVSKEEVSEILSNIINELRLKLDNLTPSIYLDKSLYENLCLNIEQIKNRHFDKKIVLDLFCDEKAYLENPYDELLLRVVKELVNNIYKHTESNFAEIKICIEKSILSIEAFNDEGFLDENLLYENNRFSGLIGIYKTVQMIGGKIMVENNEGVTIIINIPLKGGDIIENSINRRS</sequence>
<feature type="transmembrane region" description="Helical" evidence="1">
    <location>
        <begin position="85"/>
        <end position="106"/>
    </location>
</feature>
<feature type="transmembrane region" description="Helical" evidence="1">
    <location>
        <begin position="12"/>
        <end position="28"/>
    </location>
</feature>
<keyword evidence="3" id="KW-1185">Reference proteome</keyword>
<gene>
    <name evidence="2" type="ORF">JJN12_13305</name>
</gene>
<dbReference type="Proteomes" id="UP000604730">
    <property type="component" value="Unassembled WGS sequence"/>
</dbReference>
<name>A0ABS1J3M7_9FIRM</name>
<evidence type="ECO:0000313" key="3">
    <source>
        <dbReference type="Proteomes" id="UP000604730"/>
    </source>
</evidence>
<feature type="transmembrane region" description="Helical" evidence="1">
    <location>
        <begin position="175"/>
        <end position="194"/>
    </location>
</feature>
<dbReference type="SUPFAM" id="SSF55874">
    <property type="entry name" value="ATPase domain of HSP90 chaperone/DNA topoisomerase II/histidine kinase"/>
    <property type="match status" value="1"/>
</dbReference>
<dbReference type="EMBL" id="JAEPRJ010000001">
    <property type="protein sequence ID" value="MBK5898738.1"/>
    <property type="molecule type" value="Genomic_DNA"/>
</dbReference>
<feature type="transmembrane region" description="Helical" evidence="1">
    <location>
        <begin position="139"/>
        <end position="163"/>
    </location>
</feature>